<feature type="region of interest" description="Disordered" evidence="2">
    <location>
        <begin position="400"/>
        <end position="432"/>
    </location>
</feature>
<feature type="compositionally biased region" description="Low complexity" evidence="2">
    <location>
        <begin position="888"/>
        <end position="900"/>
    </location>
</feature>
<dbReference type="Proteomes" id="UP000652761">
    <property type="component" value="Unassembled WGS sequence"/>
</dbReference>
<evidence type="ECO:0000256" key="3">
    <source>
        <dbReference type="SAM" id="Phobius"/>
    </source>
</evidence>
<keyword evidence="1" id="KW-0862">Zinc</keyword>
<dbReference type="Gene3D" id="4.10.60.10">
    <property type="entry name" value="Zinc finger, CCHC-type"/>
    <property type="match status" value="1"/>
</dbReference>
<feature type="compositionally biased region" description="Basic residues" evidence="2">
    <location>
        <begin position="346"/>
        <end position="361"/>
    </location>
</feature>
<evidence type="ECO:0000313" key="6">
    <source>
        <dbReference type="EMBL" id="MQL99992.1"/>
    </source>
</evidence>
<feature type="region of interest" description="Disordered" evidence="2">
    <location>
        <begin position="314"/>
        <end position="333"/>
    </location>
</feature>
<keyword evidence="4" id="KW-0732">Signal</keyword>
<protein>
    <recommendedName>
        <fullName evidence="5">CCHC-type domain-containing protein</fullName>
    </recommendedName>
</protein>
<keyword evidence="1" id="KW-0863">Zinc-finger</keyword>
<feature type="domain" description="CCHC-type" evidence="5">
    <location>
        <begin position="376"/>
        <end position="391"/>
    </location>
</feature>
<feature type="signal peptide" evidence="4">
    <location>
        <begin position="1"/>
        <end position="20"/>
    </location>
</feature>
<evidence type="ECO:0000256" key="4">
    <source>
        <dbReference type="SAM" id="SignalP"/>
    </source>
</evidence>
<proteinExistence type="predicted"/>
<dbReference type="PROSITE" id="PS50158">
    <property type="entry name" value="ZF_CCHC"/>
    <property type="match status" value="1"/>
</dbReference>
<dbReference type="InterPro" id="IPR036875">
    <property type="entry name" value="Znf_CCHC_sf"/>
</dbReference>
<dbReference type="Pfam" id="PF00098">
    <property type="entry name" value="zf-CCHC"/>
    <property type="match status" value="1"/>
</dbReference>
<dbReference type="InterPro" id="IPR001878">
    <property type="entry name" value="Znf_CCHC"/>
</dbReference>
<keyword evidence="3" id="KW-0472">Membrane</keyword>
<dbReference type="GO" id="GO:0008270">
    <property type="term" value="F:zinc ion binding"/>
    <property type="evidence" value="ECO:0007669"/>
    <property type="project" value="UniProtKB-KW"/>
</dbReference>
<evidence type="ECO:0000313" key="7">
    <source>
        <dbReference type="Proteomes" id="UP000652761"/>
    </source>
</evidence>
<dbReference type="EMBL" id="NMUH01002439">
    <property type="protein sequence ID" value="MQL99992.1"/>
    <property type="molecule type" value="Genomic_DNA"/>
</dbReference>
<evidence type="ECO:0000256" key="2">
    <source>
        <dbReference type="SAM" id="MobiDB-lite"/>
    </source>
</evidence>
<dbReference type="AlphaFoldDB" id="A0A843VM12"/>
<feature type="transmembrane region" description="Helical" evidence="3">
    <location>
        <begin position="171"/>
        <end position="193"/>
    </location>
</feature>
<feature type="region of interest" description="Disordered" evidence="2">
    <location>
        <begin position="883"/>
        <end position="937"/>
    </location>
</feature>
<dbReference type="SUPFAM" id="SSF57756">
    <property type="entry name" value="Retrovirus zinc finger-like domains"/>
    <property type="match status" value="1"/>
</dbReference>
<feature type="compositionally biased region" description="Acidic residues" evidence="2">
    <location>
        <begin position="422"/>
        <end position="432"/>
    </location>
</feature>
<evidence type="ECO:0000259" key="5">
    <source>
        <dbReference type="PROSITE" id="PS50158"/>
    </source>
</evidence>
<keyword evidence="3" id="KW-0812">Transmembrane</keyword>
<keyword evidence="1" id="KW-0479">Metal-binding</keyword>
<reference evidence="6" key="1">
    <citation type="submission" date="2017-07" db="EMBL/GenBank/DDBJ databases">
        <title>Taro Niue Genome Assembly and Annotation.</title>
        <authorList>
            <person name="Atibalentja N."/>
            <person name="Keating K."/>
            <person name="Fields C.J."/>
        </authorList>
    </citation>
    <scope>NUCLEOTIDE SEQUENCE</scope>
    <source>
        <strain evidence="6">Niue_2</strain>
        <tissue evidence="6">Leaf</tissue>
    </source>
</reference>
<evidence type="ECO:0000256" key="1">
    <source>
        <dbReference type="PROSITE-ProRule" id="PRU00047"/>
    </source>
</evidence>
<feature type="region of interest" description="Disordered" evidence="2">
    <location>
        <begin position="346"/>
        <end position="367"/>
    </location>
</feature>
<comment type="caution">
    <text evidence="6">The sequence shown here is derived from an EMBL/GenBank/DDBJ whole genome shotgun (WGS) entry which is preliminary data.</text>
</comment>
<dbReference type="GO" id="GO:0003676">
    <property type="term" value="F:nucleic acid binding"/>
    <property type="evidence" value="ECO:0007669"/>
    <property type="project" value="InterPro"/>
</dbReference>
<keyword evidence="7" id="KW-1185">Reference proteome</keyword>
<sequence length="1081" mass="120066">MITRHPWWTRLLVASPATVAFSSVREMMDGTLFPSSSQLEVESSSWIFAWPFVSGGVPFLMAATDGDTVWWPEEKVWPGIDADALGYIRWNIRPLRRASDGWYNGRVVDWRGDGGNGGCGGGRCGVGNSQKLAYFMLVIVGPNGCWWWMVDDGVDLSGWRRWWSRLGVQSGLVLITIVVVVAVTFAAAVAAFAPVGPSMSELAFSFQPNQFLLLLVEVIDDVPYLEAEHSRFEVQGPDYIGIGLVGSSRLEEVVVYCSMASGVVVMRNQRSQMGQGKSDEHPPHEELIGVVIPFGLKEDQLRLGVRVLKGDYSSEESLDNSESSKDSDDEEAMLSRRLQRILAKKKKFQSGRRHFNKHKEFKKSEGKEHKKAEPLCYECKKPGHIRAECPKLKKTEFRKKDSSRKFRRHKKKAMAAGWDNNSDSDIESSSTSEEEEKANLAFMADVTKKERFTFVKSKLCGNKAVDVADLEKNGMHSIVAAMNRMQWTEISTFSEVSYPDLVKAFYVCLRSEADGSLTSFVKGVQIKIGHELLKTLFGVSTSGHSGIHSVDTQAKGLGIVGPRFRLKDDSDMMFWAIQNPEVNMAAVIIERMKFAHDQIWDTKSKLNISFPYAHLLTKNFKHYGIHLSEAVVEKMGQAIRSRNLRKSGFSIVNGVWSKTSVAEEAPLPSSQVGSLLRDALDSISRGEPVASEQAVAKSVASGHIGSIILEEAPIQGEQRIETEDVLLEDAPAQGEQSIEQEAAVVQGEQNVNAPIDDLFREGIVESASEEEIEKGDHEEPVVRAREDKIKIMAEEVPLLTSKPHRRSGKKKLKINLKPVVERLDEQGKILCSMRSDMASIFISQSSYARSLEALLTELKSLRKDYDSLGNMLVDLSAYVRDHLPSHAPPSSSAGPSGPSEESNRPSGPVIVEVQLEEERPSGPLSEKSVGPSGPIPIEDELIDHAVGAEESEPPGSVEVASPPVESVAARSHQPLLTPADSLDANSLHLVWDSFLKWEERFGRFLSYKVTLGSDKYWDFISDQRQLHIKRMIPTMGPSYCIELGAFQAYFEEQERQALPVIRHFASLLSPAFYLFEPSNAP</sequence>
<organism evidence="6 7">
    <name type="scientific">Colocasia esculenta</name>
    <name type="common">Wild taro</name>
    <name type="synonym">Arum esculentum</name>
    <dbReference type="NCBI Taxonomy" id="4460"/>
    <lineage>
        <taxon>Eukaryota</taxon>
        <taxon>Viridiplantae</taxon>
        <taxon>Streptophyta</taxon>
        <taxon>Embryophyta</taxon>
        <taxon>Tracheophyta</taxon>
        <taxon>Spermatophyta</taxon>
        <taxon>Magnoliopsida</taxon>
        <taxon>Liliopsida</taxon>
        <taxon>Araceae</taxon>
        <taxon>Aroideae</taxon>
        <taxon>Colocasieae</taxon>
        <taxon>Colocasia</taxon>
    </lineage>
</organism>
<feature type="chain" id="PRO_5032641076" description="CCHC-type domain-containing protein" evidence="4">
    <location>
        <begin position="21"/>
        <end position="1081"/>
    </location>
</feature>
<gene>
    <name evidence="6" type="ORF">Taro_032707</name>
</gene>
<keyword evidence="3" id="KW-1133">Transmembrane helix</keyword>
<dbReference type="SMART" id="SM00343">
    <property type="entry name" value="ZnF_C2HC"/>
    <property type="match status" value="1"/>
</dbReference>
<name>A0A843VM12_COLES</name>
<accession>A0A843VM12</accession>